<keyword evidence="4" id="KW-0482">Metalloprotease</keyword>
<evidence type="ECO:0000256" key="3">
    <source>
        <dbReference type="ARBA" id="ARBA00022801"/>
    </source>
</evidence>
<dbReference type="Pfam" id="PF01523">
    <property type="entry name" value="PmbA_TldD_1st"/>
    <property type="match status" value="1"/>
</dbReference>
<evidence type="ECO:0000256" key="2">
    <source>
        <dbReference type="ARBA" id="ARBA00022670"/>
    </source>
</evidence>
<dbReference type="PANTHER" id="PTHR30624">
    <property type="entry name" value="UNCHARACTERIZED PROTEIN TLDD AND PMBA"/>
    <property type="match status" value="1"/>
</dbReference>
<dbReference type="PIRSF" id="PIRSF004919">
    <property type="entry name" value="TldD"/>
    <property type="match status" value="1"/>
</dbReference>
<reference evidence="9" key="1">
    <citation type="journal article" date="2005" name="Science">
        <title>Life at depth: Photobacterium profundum genome sequence and expression analysis.</title>
        <authorList>
            <person name="Vezzi A."/>
            <person name="Campanaro S."/>
            <person name="D'Angelo M."/>
            <person name="Simonato F."/>
            <person name="Vitulo N."/>
            <person name="Lauro F.M."/>
            <person name="Cestaro A."/>
            <person name="Malacrida G."/>
            <person name="Simionati B."/>
            <person name="Cannata N."/>
            <person name="Romualdi C."/>
            <person name="Bartlett D.H."/>
            <person name="Valle G."/>
        </authorList>
    </citation>
    <scope>NUCLEOTIDE SEQUENCE [LARGE SCALE GENOMIC DNA]</scope>
    <source>
        <strain evidence="9">ATCC BAA-1253 / SS9</strain>
    </source>
</reference>
<keyword evidence="3" id="KW-0378">Hydrolase</keyword>
<dbReference type="InterPro" id="IPR045570">
    <property type="entry name" value="Metalloprtase-TldD/E_cen_dom"/>
</dbReference>
<dbReference type="InterPro" id="IPR036059">
    <property type="entry name" value="TldD/PmbA_sf"/>
</dbReference>
<dbReference type="Gene3D" id="3.30.2290.10">
    <property type="entry name" value="PmbA/TldD superfamily"/>
    <property type="match status" value="1"/>
</dbReference>
<evidence type="ECO:0000259" key="6">
    <source>
        <dbReference type="Pfam" id="PF19289"/>
    </source>
</evidence>
<evidence type="ECO:0000259" key="5">
    <source>
        <dbReference type="Pfam" id="PF01523"/>
    </source>
</evidence>
<dbReference type="InterPro" id="IPR025502">
    <property type="entry name" value="TldD"/>
</dbReference>
<accession>Q6LI38</accession>
<comment type="similarity">
    <text evidence="1">Belongs to the peptidase U62 family.</text>
</comment>
<proteinExistence type="inferred from homology"/>
<evidence type="ECO:0000313" key="8">
    <source>
        <dbReference type="EMBL" id="CAG23042.1"/>
    </source>
</evidence>
<dbReference type="GO" id="GO:0005829">
    <property type="term" value="C:cytosol"/>
    <property type="evidence" value="ECO:0007669"/>
    <property type="project" value="TreeGrafter"/>
</dbReference>
<dbReference type="KEGG" id="ppr:PBPRB1170"/>
<organism evidence="8 9">
    <name type="scientific">Photobacterium profundum (strain SS9)</name>
    <dbReference type="NCBI Taxonomy" id="298386"/>
    <lineage>
        <taxon>Bacteria</taxon>
        <taxon>Pseudomonadati</taxon>
        <taxon>Pseudomonadota</taxon>
        <taxon>Gammaproteobacteria</taxon>
        <taxon>Vibrionales</taxon>
        <taxon>Vibrionaceae</taxon>
        <taxon>Photobacterium</taxon>
    </lineage>
</organism>
<feature type="domain" description="Metalloprotease TldD/E N-terminal" evidence="5">
    <location>
        <begin position="36"/>
        <end position="92"/>
    </location>
</feature>
<evidence type="ECO:0000313" key="9">
    <source>
        <dbReference type="Proteomes" id="UP000000593"/>
    </source>
</evidence>
<dbReference type="PANTHER" id="PTHR30624:SF4">
    <property type="entry name" value="METALLOPROTEASE TLDD"/>
    <property type="match status" value="1"/>
</dbReference>
<keyword evidence="9" id="KW-1185">Reference proteome</keyword>
<dbReference type="HOGENOM" id="CLU_026425_1_0_6"/>
<dbReference type="STRING" id="298386.PBPRB1170"/>
<feature type="domain" description="Metalloprotease TldD/E central" evidence="7">
    <location>
        <begin position="131"/>
        <end position="234"/>
    </location>
</feature>
<dbReference type="InterPro" id="IPR035068">
    <property type="entry name" value="TldD/PmbA_N"/>
</dbReference>
<dbReference type="Pfam" id="PF19290">
    <property type="entry name" value="PmbA_TldD_2nd"/>
    <property type="match status" value="1"/>
</dbReference>
<dbReference type="AlphaFoldDB" id="Q6LI38"/>
<dbReference type="Pfam" id="PF19289">
    <property type="entry name" value="PmbA_TldD_3rd"/>
    <property type="match status" value="1"/>
</dbReference>
<dbReference type="InterPro" id="IPR045569">
    <property type="entry name" value="Metalloprtase-TldD/E_C"/>
</dbReference>
<gene>
    <name evidence="8" type="primary">PRO0995</name>
    <name evidence="8" type="ordered locus">PBPRB1170</name>
</gene>
<evidence type="ECO:0000256" key="1">
    <source>
        <dbReference type="ARBA" id="ARBA00005836"/>
    </source>
</evidence>
<feature type="domain" description="Metalloprotease TldD/E C-terminal" evidence="6">
    <location>
        <begin position="241"/>
        <end position="473"/>
    </location>
</feature>
<dbReference type="eggNOG" id="COG0312">
    <property type="taxonomic scope" value="Bacteria"/>
</dbReference>
<keyword evidence="2" id="KW-0645">Protease</keyword>
<sequence>MIGWSGYFIQQGATMLNPATAKAVIDHALFLGADFAELFVEHHQSSSVELVSGEVDKVNSGIDFGIGIRLFFGHKVLYGYTNSTEEEELKRVTSLLTAKDKRDQIIDGVALNLNRYTNKHTCQFPLSQGAELAQKIAFLKEVNHSARAESDKISQFIGRMLQREQQIEIFNSEGLHIGDTRHYTRVAATAIAQNGSDQSTGFEAPGALTGWEFHNSVNAKDLGQHVAKQAMVKLFADPCPSGEMPVIIGNGFGGVIFHEACGHLLETTSVAKKASVFHDKMGEMIANTVVNAVDDGTMTNEWGSINIDDEGMETQRTQLIKNGKLTSFMVDKLGGMKTGYAPTGSGRRESYKYAPTSRMRNTFIEAGNSSLDEMVASVEHGIYAPKMGGGSVQPGTGEFNFAVQEAYLIENGKITKPLKSATLISTGPKVLKEISMVGNDFALAAGMCGSVSGSVPTTVGQPALKVDNILVGGGN</sequence>
<dbReference type="InterPro" id="IPR051463">
    <property type="entry name" value="Peptidase_U62_metallo"/>
</dbReference>
<dbReference type="Proteomes" id="UP000000593">
    <property type="component" value="Chromosome 2"/>
</dbReference>
<dbReference type="GO" id="GO:0008237">
    <property type="term" value="F:metallopeptidase activity"/>
    <property type="evidence" value="ECO:0007669"/>
    <property type="project" value="UniProtKB-KW"/>
</dbReference>
<dbReference type="GO" id="GO:0006508">
    <property type="term" value="P:proteolysis"/>
    <property type="evidence" value="ECO:0007669"/>
    <property type="project" value="UniProtKB-KW"/>
</dbReference>
<protein>
    <submittedName>
        <fullName evidence="8">TldD protein</fullName>
    </submittedName>
</protein>
<evidence type="ECO:0000259" key="7">
    <source>
        <dbReference type="Pfam" id="PF19290"/>
    </source>
</evidence>
<evidence type="ECO:0000256" key="4">
    <source>
        <dbReference type="ARBA" id="ARBA00023049"/>
    </source>
</evidence>
<dbReference type="EMBL" id="CR378678">
    <property type="protein sequence ID" value="CAG23042.1"/>
    <property type="molecule type" value="Genomic_DNA"/>
</dbReference>
<name>Q6LI38_PHOPR</name>
<dbReference type="SUPFAM" id="SSF111283">
    <property type="entry name" value="Putative modulator of DNA gyrase, PmbA/TldD"/>
    <property type="match status" value="1"/>
</dbReference>
<dbReference type="InterPro" id="IPR002510">
    <property type="entry name" value="Metalloprtase-TldD/E_N"/>
</dbReference>